<dbReference type="Proteomes" id="UP000722957">
    <property type="component" value="Unassembled WGS sequence"/>
</dbReference>
<organism evidence="1 2">
    <name type="scientific">Vibrio anguillarum</name>
    <name type="common">Listonella anguillarum</name>
    <dbReference type="NCBI Taxonomy" id="55601"/>
    <lineage>
        <taxon>Bacteria</taxon>
        <taxon>Pseudomonadati</taxon>
        <taxon>Pseudomonadota</taxon>
        <taxon>Gammaproteobacteria</taxon>
        <taxon>Vibrionales</taxon>
        <taxon>Vibrionaceae</taxon>
        <taxon>Vibrio</taxon>
    </lineage>
</organism>
<evidence type="ECO:0000313" key="2">
    <source>
        <dbReference type="Proteomes" id="UP000722957"/>
    </source>
</evidence>
<reference evidence="1 2" key="1">
    <citation type="journal article" date="2021" name="PeerJ">
        <title>Analysis of 44 Vibrio anguillarum genomes reveals high genetic diversity.</title>
        <authorList>
            <person name="Hansen M.J."/>
            <person name="Dalsgaard I."/>
        </authorList>
    </citation>
    <scope>NUCLEOTIDE SEQUENCE [LARGE SCALE GENOMIC DNA]</scope>
    <source>
        <strain evidence="1 2">17-16730-2A</strain>
    </source>
</reference>
<protein>
    <submittedName>
        <fullName evidence="1">Uncharacterized protein</fullName>
    </submittedName>
</protein>
<dbReference type="EMBL" id="RDOM01000585">
    <property type="protein sequence ID" value="MBF4274819.1"/>
    <property type="molecule type" value="Genomic_DNA"/>
</dbReference>
<name>A0ABD4KWG8_VIBAN</name>
<sequence>MIKQQQCLLQVTRENDLNDLVVSYDSSNNPYSFYSDKRWVFFNEKITISFKSLSGEFEKTIKDIAFKIIQSSMLMSKTSMLKNLIFGSVTFQNLILRQGGNSYKDLDNTIIYSAVIADARLLKLKYKTWKNSLIFFQL</sequence>
<comment type="caution">
    <text evidence="1">The sequence shown here is derived from an EMBL/GenBank/DDBJ whole genome shotgun (WGS) entry which is preliminary data.</text>
</comment>
<gene>
    <name evidence="1" type="ORF">EAY07_23000</name>
</gene>
<accession>A0ABD4KWG8</accession>
<proteinExistence type="predicted"/>
<dbReference type="AlphaFoldDB" id="A0ABD4KWG8"/>
<evidence type="ECO:0000313" key="1">
    <source>
        <dbReference type="EMBL" id="MBF4274819.1"/>
    </source>
</evidence>